<feature type="region of interest" description="Disordered" evidence="1">
    <location>
        <begin position="20"/>
        <end position="52"/>
    </location>
</feature>
<feature type="compositionally biased region" description="Basic and acidic residues" evidence="1">
    <location>
        <begin position="20"/>
        <end position="33"/>
    </location>
</feature>
<protein>
    <submittedName>
        <fullName evidence="2">Uncharacterized protein</fullName>
    </submittedName>
</protein>
<comment type="caution">
    <text evidence="2">The sequence shown here is derived from an EMBL/GenBank/DDBJ whole genome shotgun (WGS) entry which is preliminary data.</text>
</comment>
<gene>
    <name evidence="2" type="ORF">F442_12814</name>
</gene>
<evidence type="ECO:0000313" key="3">
    <source>
        <dbReference type="Proteomes" id="UP000018948"/>
    </source>
</evidence>
<dbReference type="EMBL" id="ANIY01002647">
    <property type="protein sequence ID" value="ETP39720.1"/>
    <property type="molecule type" value="Genomic_DNA"/>
</dbReference>
<evidence type="ECO:0000313" key="2">
    <source>
        <dbReference type="EMBL" id="ETP39720.1"/>
    </source>
</evidence>
<dbReference type="Proteomes" id="UP000018948">
    <property type="component" value="Unassembled WGS sequence"/>
</dbReference>
<accession>W2YY65</accession>
<organism evidence="2 3">
    <name type="scientific">Phytophthora nicotianae P10297</name>
    <dbReference type="NCBI Taxonomy" id="1317064"/>
    <lineage>
        <taxon>Eukaryota</taxon>
        <taxon>Sar</taxon>
        <taxon>Stramenopiles</taxon>
        <taxon>Oomycota</taxon>
        <taxon>Peronosporomycetes</taxon>
        <taxon>Peronosporales</taxon>
        <taxon>Peronosporaceae</taxon>
        <taxon>Phytophthora</taxon>
    </lineage>
</organism>
<sequence length="124" mass="13674">MNDEEIKNRNDWWLDCEESHTKDRTERAVESGRQKIQAAAAENGRRVDGQENAPSLAECVALSTDRHLHSGGLHRKLGRTKEANVHGGSSPSRFHAGVGDRVVDRLPSGSWMSSALDELNSKLS</sequence>
<feature type="region of interest" description="Disordered" evidence="1">
    <location>
        <begin position="70"/>
        <end position="100"/>
    </location>
</feature>
<reference evidence="2 3" key="1">
    <citation type="submission" date="2013-11" db="EMBL/GenBank/DDBJ databases">
        <title>The Genome Sequence of Phytophthora parasitica P10297.</title>
        <authorList>
            <consortium name="The Broad Institute Genomics Platform"/>
            <person name="Russ C."/>
            <person name="Tyler B."/>
            <person name="Panabieres F."/>
            <person name="Shan W."/>
            <person name="Tripathy S."/>
            <person name="Grunwald N."/>
            <person name="Machado M."/>
            <person name="Johnson C.S."/>
            <person name="Walker B."/>
            <person name="Young S.K."/>
            <person name="Zeng Q."/>
            <person name="Gargeya S."/>
            <person name="Fitzgerald M."/>
            <person name="Haas B."/>
            <person name="Abouelleil A."/>
            <person name="Allen A.W."/>
            <person name="Alvarado L."/>
            <person name="Arachchi H.M."/>
            <person name="Berlin A.M."/>
            <person name="Chapman S.B."/>
            <person name="Gainer-Dewar J."/>
            <person name="Goldberg J."/>
            <person name="Griggs A."/>
            <person name="Gujja S."/>
            <person name="Hansen M."/>
            <person name="Howarth C."/>
            <person name="Imamovic A."/>
            <person name="Ireland A."/>
            <person name="Larimer J."/>
            <person name="McCowan C."/>
            <person name="Murphy C."/>
            <person name="Pearson M."/>
            <person name="Poon T.W."/>
            <person name="Priest M."/>
            <person name="Roberts A."/>
            <person name="Saif S."/>
            <person name="Shea T."/>
            <person name="Sisk P."/>
            <person name="Sykes S."/>
            <person name="Wortman J."/>
            <person name="Nusbaum C."/>
            <person name="Birren B."/>
        </authorList>
    </citation>
    <scope>NUCLEOTIDE SEQUENCE [LARGE SCALE GENOMIC DNA]</scope>
    <source>
        <strain evidence="2 3">P10297</strain>
    </source>
</reference>
<proteinExistence type="predicted"/>
<dbReference type="AlphaFoldDB" id="W2YY65"/>
<name>W2YY65_PHYNI</name>
<evidence type="ECO:0000256" key="1">
    <source>
        <dbReference type="SAM" id="MobiDB-lite"/>
    </source>
</evidence>